<evidence type="ECO:0000256" key="1">
    <source>
        <dbReference type="SAM" id="MobiDB-lite"/>
    </source>
</evidence>
<feature type="compositionally biased region" description="Low complexity" evidence="1">
    <location>
        <begin position="150"/>
        <end position="162"/>
    </location>
</feature>
<feature type="compositionally biased region" description="Low complexity" evidence="1">
    <location>
        <begin position="214"/>
        <end position="234"/>
    </location>
</feature>
<reference evidence="4 5" key="1">
    <citation type="submission" date="2010-05" db="EMBL/GenBank/DDBJ databases">
        <title>The Genome Sequence of Thecamonas trahens ATCC 50062.</title>
        <authorList>
            <consortium name="The Broad Institute Genome Sequencing Platform"/>
            <person name="Russ C."/>
            <person name="Cuomo C."/>
            <person name="Shea T."/>
            <person name="Young S.K."/>
            <person name="Zeng Q."/>
            <person name="Koehrsen M."/>
            <person name="Haas B."/>
            <person name="Borodovsky M."/>
            <person name="Guigo R."/>
            <person name="Alvarado L."/>
            <person name="Berlin A."/>
            <person name="Bochicchio J."/>
            <person name="Borenstein D."/>
            <person name="Chapman S."/>
            <person name="Chen Z."/>
            <person name="Freedman E."/>
            <person name="Gellesch M."/>
            <person name="Goldberg J."/>
            <person name="Griggs A."/>
            <person name="Gujja S."/>
            <person name="Heilman E."/>
            <person name="Heiman D."/>
            <person name="Hepburn T."/>
            <person name="Howarth C."/>
            <person name="Jen D."/>
            <person name="Larson L."/>
            <person name="Mehta T."/>
            <person name="Park D."/>
            <person name="Pearson M."/>
            <person name="Roberts A."/>
            <person name="Saif S."/>
            <person name="Shenoy N."/>
            <person name="Sisk P."/>
            <person name="Stolte C."/>
            <person name="Sykes S."/>
            <person name="Thomson T."/>
            <person name="Walk T."/>
            <person name="White J."/>
            <person name="Yandava C."/>
            <person name="Burger G."/>
            <person name="Gray M.W."/>
            <person name="Holland P.W.H."/>
            <person name="King N."/>
            <person name="Lang F.B.F."/>
            <person name="Roger A.J."/>
            <person name="Ruiz-Trillo I."/>
            <person name="Lander E."/>
            <person name="Nusbaum C."/>
        </authorList>
    </citation>
    <scope>NUCLEOTIDE SEQUENCE [LARGE SCALE GENOMIC DNA]</scope>
    <source>
        <strain evidence="4 5">ATCC 50062</strain>
    </source>
</reference>
<dbReference type="Proteomes" id="UP000054408">
    <property type="component" value="Unassembled WGS sequence"/>
</dbReference>
<dbReference type="AlphaFoldDB" id="A0A0L0D7G6"/>
<sequence>MPQTVAWLVAVATVAVVLVTGAVVAQPPPPPTDAAEPPPPGATLSGAAVAAIALSVALGLLCVVVVVWRGVLAHRERKAERAARAKAAAACRYEAGRSRSGRHDARHRDAGRHSGTAHPTPSLLKVTPPSGSVAPDAASGCGAHRGIKTLSSGGESGSFAEGLAKRGGGVPPVPGLLVIPPSPAVGAIRAGDEPLPATSPTDTLTVRRGPPRWPAAAETSAASTPSSSLPMATTPTPTAHRDWFNAPAHMRDSFETAARGGRHRMPTIPRELGKPSPRTGWYKVTDLAADSLITTVWFDFDERMNAWYWSPYGEADFECWMCCNNACVRRGRLVGVSPKGTLMALIGYLYRNNPTPPGRQPVSAHNLIRAHRIRVQLQAQVRAGETRRKAMLARELARGKAARDLARKVSRPDRPLDSARSSTPWSDSDNWDSARDRSSSVSDVCSAVSSAVSGSFGAQTRRDSFVHALSGLGFEVAVSNPHPSLTLADIDTVVLRGVSYTNVEEQEVAPLSPAATQQSRSLAAISTPRVSSPLASPANLGSRGSTGMSTTDYEEVYSYYSDYDEAG</sequence>
<protein>
    <submittedName>
        <fullName evidence="4">Uncharacterized protein</fullName>
    </submittedName>
</protein>
<evidence type="ECO:0000256" key="3">
    <source>
        <dbReference type="SAM" id="SignalP"/>
    </source>
</evidence>
<keyword evidence="2" id="KW-0472">Membrane</keyword>
<dbReference type="GeneID" id="25563811"/>
<feature type="region of interest" description="Disordered" evidence="1">
    <location>
        <begin position="93"/>
        <end position="166"/>
    </location>
</feature>
<feature type="region of interest" description="Disordered" evidence="1">
    <location>
        <begin position="403"/>
        <end position="437"/>
    </location>
</feature>
<evidence type="ECO:0000313" key="5">
    <source>
        <dbReference type="Proteomes" id="UP000054408"/>
    </source>
</evidence>
<dbReference type="EMBL" id="GL349449">
    <property type="protein sequence ID" value="KNC48026.1"/>
    <property type="molecule type" value="Genomic_DNA"/>
</dbReference>
<feature type="region of interest" description="Disordered" evidence="1">
    <location>
        <begin position="191"/>
        <end position="234"/>
    </location>
</feature>
<feature type="region of interest" description="Disordered" evidence="1">
    <location>
        <begin position="507"/>
        <end position="551"/>
    </location>
</feature>
<dbReference type="RefSeq" id="XP_013759041.1">
    <property type="nucleotide sequence ID" value="XM_013903587.1"/>
</dbReference>
<gene>
    <name evidence="4" type="ORF">AMSG_04259</name>
</gene>
<keyword evidence="3" id="KW-0732">Signal</keyword>
<feature type="transmembrane region" description="Helical" evidence="2">
    <location>
        <begin position="49"/>
        <end position="71"/>
    </location>
</feature>
<keyword evidence="2" id="KW-0812">Transmembrane</keyword>
<keyword evidence="5" id="KW-1185">Reference proteome</keyword>
<feature type="compositionally biased region" description="Polar residues" evidence="1">
    <location>
        <begin position="419"/>
        <end position="428"/>
    </location>
</feature>
<feature type="compositionally biased region" description="Basic and acidic residues" evidence="1">
    <location>
        <begin position="403"/>
        <end position="417"/>
    </location>
</feature>
<keyword evidence="2" id="KW-1133">Transmembrane helix</keyword>
<evidence type="ECO:0000256" key="2">
    <source>
        <dbReference type="SAM" id="Phobius"/>
    </source>
</evidence>
<organism evidence="4 5">
    <name type="scientific">Thecamonas trahens ATCC 50062</name>
    <dbReference type="NCBI Taxonomy" id="461836"/>
    <lineage>
        <taxon>Eukaryota</taxon>
        <taxon>Apusozoa</taxon>
        <taxon>Apusomonadida</taxon>
        <taxon>Apusomonadidae</taxon>
        <taxon>Thecamonas</taxon>
    </lineage>
</organism>
<evidence type="ECO:0000313" key="4">
    <source>
        <dbReference type="EMBL" id="KNC48026.1"/>
    </source>
</evidence>
<name>A0A0L0D7G6_THETB</name>
<feature type="signal peptide" evidence="3">
    <location>
        <begin position="1"/>
        <end position="25"/>
    </location>
</feature>
<proteinExistence type="predicted"/>
<feature type="compositionally biased region" description="Basic and acidic residues" evidence="1">
    <location>
        <begin position="94"/>
        <end position="112"/>
    </location>
</feature>
<feature type="chain" id="PRO_5005537232" evidence="3">
    <location>
        <begin position="26"/>
        <end position="567"/>
    </location>
</feature>
<accession>A0A0L0D7G6</accession>